<evidence type="ECO:0000313" key="2">
    <source>
        <dbReference type="Proteomes" id="UP000280792"/>
    </source>
</evidence>
<dbReference type="PANTHER" id="PTHR16128">
    <property type="entry name" value="FAD/NAD(P)-BINDING OXIDOREDUCTASE FAMILY PROTEIN"/>
    <property type="match status" value="1"/>
</dbReference>
<sequence length="339" mass="37448">MIYCDLAIVGAGTAGCFLAEQLSQQGYRVALVEKSRGVGGRCSRRGLPDEQSVDLGAFSFRHNSGLLTPDLQRWQQQGVLRPWHHSAATLESPEALRRDTQWCGVPSMNSWHRKLCTQARVITGVKVEKLARREGHWLLLDAEGCAPVQASSVVVTTPARQALSLYPWDNEWLALIRMASERTLSQWVCALLTDRTNPQLADRYSGSDPLLAEAIRDSSKPGRDSKDSELWMLHGQSGWSASHLQLQPEEAGQQLLERFQQLLSPRGNLQLLSSHRWLLARHRGPGVAAGHLFNHQLQLALCGDWLVDDPHIDGVEAALLSAQSLTRSILNPSHSGCAA</sequence>
<dbReference type="SUPFAM" id="SSF51905">
    <property type="entry name" value="FAD/NAD(P)-binding domain"/>
    <property type="match status" value="1"/>
</dbReference>
<dbReference type="Gene3D" id="3.50.50.60">
    <property type="entry name" value="FAD/NAD(P)-binding domain"/>
    <property type="match status" value="1"/>
</dbReference>
<dbReference type="AlphaFoldDB" id="A0A3P3VKB1"/>
<gene>
    <name evidence="1" type="ORF">D0544_12900</name>
</gene>
<reference evidence="1 2" key="1">
    <citation type="submission" date="2018-08" db="EMBL/GenBank/DDBJ databases">
        <authorList>
            <person name="Khan S.A."/>
        </authorList>
    </citation>
    <scope>NUCLEOTIDE SEQUENCE [LARGE SCALE GENOMIC DNA]</scope>
    <source>
        <strain evidence="1 2">GTF-13</strain>
    </source>
</reference>
<dbReference type="Gene3D" id="3.90.660.10">
    <property type="match status" value="1"/>
</dbReference>
<dbReference type="InterPro" id="IPR036188">
    <property type="entry name" value="FAD/NAD-bd_sf"/>
</dbReference>
<dbReference type="Proteomes" id="UP000280792">
    <property type="component" value="Unassembled WGS sequence"/>
</dbReference>
<organism evidence="1 2">
    <name type="scientific">Aestuariirhabdus litorea</name>
    <dbReference type="NCBI Taxonomy" id="2528527"/>
    <lineage>
        <taxon>Bacteria</taxon>
        <taxon>Pseudomonadati</taxon>
        <taxon>Pseudomonadota</taxon>
        <taxon>Gammaproteobacteria</taxon>
        <taxon>Oceanospirillales</taxon>
        <taxon>Aestuariirhabdaceae</taxon>
        <taxon>Aestuariirhabdus</taxon>
    </lineage>
</organism>
<dbReference type="RefSeq" id="WP_125016769.1">
    <property type="nucleotide sequence ID" value="NZ_QWEZ01000002.1"/>
</dbReference>
<keyword evidence="2" id="KW-1185">Reference proteome</keyword>
<name>A0A3P3VKB1_9GAMM</name>
<comment type="caution">
    <text evidence="1">The sequence shown here is derived from an EMBL/GenBank/DDBJ whole genome shotgun (WGS) entry which is preliminary data.</text>
</comment>
<evidence type="ECO:0000313" key="1">
    <source>
        <dbReference type="EMBL" id="RRJ82747.1"/>
    </source>
</evidence>
<proteinExistence type="predicted"/>
<reference evidence="1 2" key="2">
    <citation type="submission" date="2018-12" db="EMBL/GenBank/DDBJ databases">
        <title>Simiduia agarivorans gen. nov., sp. nov., a marine, agarolytic bacterium isolated from shallow coastal water from Keelung, Taiwan.</title>
        <authorList>
            <person name="Shieh W.Y."/>
        </authorList>
    </citation>
    <scope>NUCLEOTIDE SEQUENCE [LARGE SCALE GENOMIC DNA]</scope>
    <source>
        <strain evidence="1 2">GTF-13</strain>
    </source>
</reference>
<dbReference type="EMBL" id="QWEZ01000002">
    <property type="protein sequence ID" value="RRJ82747.1"/>
    <property type="molecule type" value="Genomic_DNA"/>
</dbReference>
<dbReference type="PANTHER" id="PTHR16128:SF5">
    <property type="entry name" value="FAD_NAD(P)-BINDING OXIDOREDUCTASE FAMILY PROTEIN"/>
    <property type="match status" value="1"/>
</dbReference>
<protein>
    <submittedName>
        <fullName evidence="1">FAD-dependent oxidoreductase</fullName>
    </submittedName>
</protein>
<accession>A0A3P3VKB1</accession>
<dbReference type="Pfam" id="PF13450">
    <property type="entry name" value="NAD_binding_8"/>
    <property type="match status" value="1"/>
</dbReference>